<evidence type="ECO:0000256" key="1">
    <source>
        <dbReference type="SAM" id="Phobius"/>
    </source>
</evidence>
<accession>A0A1E7L798</accession>
<organism evidence="2 3">
    <name type="scientific">Streptomyces nanshensis</name>
    <dbReference type="NCBI Taxonomy" id="518642"/>
    <lineage>
        <taxon>Bacteria</taxon>
        <taxon>Bacillati</taxon>
        <taxon>Actinomycetota</taxon>
        <taxon>Actinomycetes</taxon>
        <taxon>Kitasatosporales</taxon>
        <taxon>Streptomycetaceae</taxon>
        <taxon>Streptomyces</taxon>
    </lineage>
</organism>
<name>A0A1E7L798_9ACTN</name>
<evidence type="ECO:0008006" key="4">
    <source>
        <dbReference type="Google" id="ProtNLM"/>
    </source>
</evidence>
<protein>
    <recommendedName>
        <fullName evidence="4">Alkaline shock response membrane anchor protein AmaP</fullName>
    </recommendedName>
</protein>
<dbReference type="NCBIfam" id="NF033218">
    <property type="entry name" value="anchor_AmaP"/>
    <property type="match status" value="1"/>
</dbReference>
<dbReference type="EMBL" id="LJGW01000162">
    <property type="protein sequence ID" value="OEV12044.1"/>
    <property type="molecule type" value="Genomic_DNA"/>
</dbReference>
<evidence type="ECO:0000313" key="2">
    <source>
        <dbReference type="EMBL" id="OEV12044.1"/>
    </source>
</evidence>
<gene>
    <name evidence="2" type="ORF">AN218_10080</name>
</gene>
<evidence type="ECO:0000313" key="3">
    <source>
        <dbReference type="Proteomes" id="UP000176005"/>
    </source>
</evidence>
<dbReference type="RefSeq" id="WP_070016446.1">
    <property type="nucleotide sequence ID" value="NZ_LJGW01000162.1"/>
</dbReference>
<dbReference type="Proteomes" id="UP000176005">
    <property type="component" value="Unassembled WGS sequence"/>
</dbReference>
<reference evidence="2 3" key="1">
    <citation type="journal article" date="2016" name="Front. Microbiol.">
        <title>Comparative Genomics Analysis of Streptomyces Species Reveals Their Adaptation to the Marine Environment and Their Diversity at the Genomic Level.</title>
        <authorList>
            <person name="Tian X."/>
            <person name="Zhang Z."/>
            <person name="Yang T."/>
            <person name="Chen M."/>
            <person name="Li J."/>
            <person name="Chen F."/>
            <person name="Yang J."/>
            <person name="Li W."/>
            <person name="Zhang B."/>
            <person name="Zhang Z."/>
            <person name="Wu J."/>
            <person name="Zhang C."/>
            <person name="Long L."/>
            <person name="Xiao J."/>
        </authorList>
    </citation>
    <scope>NUCLEOTIDE SEQUENCE [LARGE SCALE GENOMIC DNA]</scope>
    <source>
        <strain evidence="2 3">SCSIO 10429</strain>
    </source>
</reference>
<feature type="transmembrane region" description="Helical" evidence="1">
    <location>
        <begin position="12"/>
        <end position="32"/>
    </location>
</feature>
<dbReference type="AlphaFoldDB" id="A0A1E7L798"/>
<keyword evidence="1" id="KW-0472">Membrane</keyword>
<keyword evidence="1" id="KW-0812">Transmembrane</keyword>
<feature type="transmembrane region" description="Helical" evidence="1">
    <location>
        <begin position="69"/>
        <end position="90"/>
    </location>
</feature>
<keyword evidence="3" id="KW-1185">Reference proteome</keyword>
<sequence>MDRALRYVNRILLAVAGVLLLALGLAVLAGGFDLARRMGFDFPVGWPWARPEDVLLSAADRTRWRTESWWWPAVLGGLALLVILLLWWLLVQLRRRRLGEVLVKTGDGEGALLRGRALSKVLEAEAESLPGVGKAAVRLAGRRTEPRAALELLLEPHAEPGPVVGRVAGEALENARTSASLEELPAEVRLRAVRHRPERVL</sequence>
<comment type="caution">
    <text evidence="2">The sequence shown here is derived from an EMBL/GenBank/DDBJ whole genome shotgun (WGS) entry which is preliminary data.</text>
</comment>
<proteinExistence type="predicted"/>
<keyword evidence="1" id="KW-1133">Transmembrane helix</keyword>